<dbReference type="RefSeq" id="WP_273893721.1">
    <property type="nucleotide sequence ID" value="NZ_JAMDGP010000016.1"/>
</dbReference>
<evidence type="ECO:0000313" key="3">
    <source>
        <dbReference type="Proteomes" id="UP001148184"/>
    </source>
</evidence>
<dbReference type="Proteomes" id="UP001148184">
    <property type="component" value="Unassembled WGS sequence"/>
</dbReference>
<comment type="caution">
    <text evidence="2">The sequence shown here is derived from an EMBL/GenBank/DDBJ whole genome shotgun (WGS) entry which is preliminary data.</text>
</comment>
<name>A0ABT5P9N7_9PSED</name>
<sequence length="329" mass="36524">MNIRDWGNFAKNAIELVGRHPLVTGILAITGLIGFLFSIYTYEQDRESSVENTRQMERNIEAIDRTGKGVEAISEATFAACAKAPCWALKDLVNRDTIGKPKDLIDAKVAPATRKEHGQFVYELEGCGVRVEYTDDAVSYLSADLFKWVESAGDKDKDALAPGQRRPCNFSLDQLFSLDGRPTRTDNANLTVADAMRMVEPTADCSGCNAPELRIASACIDCGNYAEPYLEFMEQGSHAQMFMNSFFMTTFDPVNGTGEEGYAIYDTFKETMRANIGADAEFGIEMQDLCAMNIYPEVKKILSRSQVIAVGLGVGPRTWTNALFCKWWE</sequence>
<protein>
    <recommendedName>
        <fullName evidence="4">Transmembrane protein</fullName>
    </recommendedName>
</protein>
<proteinExistence type="predicted"/>
<keyword evidence="1" id="KW-1133">Transmembrane helix</keyword>
<organism evidence="2 3">
    <name type="scientific">Pseudomonas rubra</name>
    <dbReference type="NCBI Taxonomy" id="2942627"/>
    <lineage>
        <taxon>Bacteria</taxon>
        <taxon>Pseudomonadati</taxon>
        <taxon>Pseudomonadota</taxon>
        <taxon>Gammaproteobacteria</taxon>
        <taxon>Pseudomonadales</taxon>
        <taxon>Pseudomonadaceae</taxon>
        <taxon>Pseudomonas</taxon>
    </lineage>
</organism>
<feature type="transmembrane region" description="Helical" evidence="1">
    <location>
        <begin position="21"/>
        <end position="42"/>
    </location>
</feature>
<keyword evidence="3" id="KW-1185">Reference proteome</keyword>
<keyword evidence="1" id="KW-0472">Membrane</keyword>
<reference evidence="2 3" key="1">
    <citation type="submission" date="2022-05" db="EMBL/GenBank/DDBJ databases">
        <title>Novel Pseudomonas spp. Isolated from a Rainbow Trout Aquaculture Facility.</title>
        <authorList>
            <person name="Testerman T."/>
            <person name="Graf J."/>
        </authorList>
    </citation>
    <scope>NUCLEOTIDE SEQUENCE [LARGE SCALE GENOMIC DNA]</scope>
    <source>
        <strain evidence="2 3">ID1025</strain>
    </source>
</reference>
<dbReference type="EMBL" id="JAMDGZ010000032">
    <property type="protein sequence ID" value="MDD1015011.1"/>
    <property type="molecule type" value="Genomic_DNA"/>
</dbReference>
<gene>
    <name evidence="2" type="ORF">M5G17_15185</name>
</gene>
<evidence type="ECO:0000256" key="1">
    <source>
        <dbReference type="SAM" id="Phobius"/>
    </source>
</evidence>
<accession>A0ABT5P9N7</accession>
<evidence type="ECO:0008006" key="4">
    <source>
        <dbReference type="Google" id="ProtNLM"/>
    </source>
</evidence>
<evidence type="ECO:0000313" key="2">
    <source>
        <dbReference type="EMBL" id="MDD1015011.1"/>
    </source>
</evidence>
<keyword evidence="1" id="KW-0812">Transmembrane</keyword>